<keyword evidence="5 6" id="KW-0472">Membrane</keyword>
<reference evidence="9" key="1">
    <citation type="submission" date="2025-08" db="UniProtKB">
        <authorList>
            <consortium name="RefSeq"/>
        </authorList>
    </citation>
    <scope>IDENTIFICATION</scope>
    <source>
        <tissue evidence="9">Testes</tissue>
    </source>
</reference>
<feature type="transmembrane region" description="Helical" evidence="6">
    <location>
        <begin position="13"/>
        <end position="33"/>
    </location>
</feature>
<comment type="similarity">
    <text evidence="2">Belongs to the monovalent cation:proton antiporter 1 (CPA1) transporter (TC 2.A.36) family.</text>
</comment>
<gene>
    <name evidence="9" type="primary">LOC100371199</name>
</gene>
<proteinExistence type="inferred from homology"/>
<feature type="domain" description="Cation/H+ exchanger transmembrane" evidence="7">
    <location>
        <begin position="54"/>
        <end position="216"/>
    </location>
</feature>
<evidence type="ECO:0000256" key="2">
    <source>
        <dbReference type="ARBA" id="ARBA00007367"/>
    </source>
</evidence>
<evidence type="ECO:0000256" key="4">
    <source>
        <dbReference type="ARBA" id="ARBA00022989"/>
    </source>
</evidence>
<protein>
    <submittedName>
        <fullName evidence="9">Mitochondrial sodium/hydrogen exchanger 9B2-like</fullName>
    </submittedName>
</protein>
<evidence type="ECO:0000256" key="5">
    <source>
        <dbReference type="ARBA" id="ARBA00023136"/>
    </source>
</evidence>
<keyword evidence="8" id="KW-1185">Reference proteome</keyword>
<feature type="transmembrane region" description="Helical" evidence="6">
    <location>
        <begin position="154"/>
        <end position="177"/>
    </location>
</feature>
<sequence>LQYGLMCPPHGKFGSIILYIMMLFILWGVLWAITGDEALPGGNLFALLVLWVCAVIGGAAITLIKLPPLLGMLLVGMMLRNAPYINVAKDIDQPWSLALRDIAFTVILIRAGLGLDAEALRKLKIACLRLAFISCVIECIAAAIISVLLLDFPWVFGIMLGFVLGAVSPAVIVSSMLNLHGKGYGVNKGIPTLVIAAASVDDVIAITGFSVALGIGFSTGNVMHVI</sequence>
<dbReference type="Gene3D" id="1.20.1530.20">
    <property type="match status" value="1"/>
</dbReference>
<evidence type="ECO:0000259" key="7">
    <source>
        <dbReference type="Pfam" id="PF00999"/>
    </source>
</evidence>
<organism evidence="8 9">
    <name type="scientific">Saccoglossus kowalevskii</name>
    <name type="common">Acorn worm</name>
    <dbReference type="NCBI Taxonomy" id="10224"/>
    <lineage>
        <taxon>Eukaryota</taxon>
        <taxon>Metazoa</taxon>
        <taxon>Hemichordata</taxon>
        <taxon>Enteropneusta</taxon>
        <taxon>Harrimaniidae</taxon>
        <taxon>Saccoglossus</taxon>
    </lineage>
</organism>
<dbReference type="Proteomes" id="UP000694865">
    <property type="component" value="Unplaced"/>
</dbReference>
<keyword evidence="3 6" id="KW-0812">Transmembrane</keyword>
<evidence type="ECO:0000313" key="9">
    <source>
        <dbReference type="RefSeq" id="XP_002731851.2"/>
    </source>
</evidence>
<dbReference type="PANTHER" id="PTHR31102">
    <property type="match status" value="1"/>
</dbReference>
<feature type="non-terminal residue" evidence="9">
    <location>
        <position position="1"/>
    </location>
</feature>
<dbReference type="InterPro" id="IPR006153">
    <property type="entry name" value="Cation/H_exchanger_TM"/>
</dbReference>
<evidence type="ECO:0000256" key="6">
    <source>
        <dbReference type="SAM" id="Phobius"/>
    </source>
</evidence>
<dbReference type="RefSeq" id="XP_002731851.2">
    <property type="nucleotide sequence ID" value="XM_002731805.2"/>
</dbReference>
<evidence type="ECO:0000313" key="8">
    <source>
        <dbReference type="Proteomes" id="UP000694865"/>
    </source>
</evidence>
<dbReference type="InterPro" id="IPR051843">
    <property type="entry name" value="CPA1_transporter"/>
</dbReference>
<keyword evidence="4 6" id="KW-1133">Transmembrane helix</keyword>
<feature type="transmembrane region" description="Helical" evidence="6">
    <location>
        <begin position="127"/>
        <end position="148"/>
    </location>
</feature>
<dbReference type="GeneID" id="100371199"/>
<comment type="subcellular location">
    <subcellularLocation>
        <location evidence="1">Membrane</location>
        <topology evidence="1">Multi-pass membrane protein</topology>
    </subcellularLocation>
</comment>
<evidence type="ECO:0000256" key="1">
    <source>
        <dbReference type="ARBA" id="ARBA00004141"/>
    </source>
</evidence>
<feature type="transmembrane region" description="Helical" evidence="6">
    <location>
        <begin position="45"/>
        <end position="75"/>
    </location>
</feature>
<feature type="transmembrane region" description="Helical" evidence="6">
    <location>
        <begin position="189"/>
        <end position="217"/>
    </location>
</feature>
<dbReference type="InterPro" id="IPR038770">
    <property type="entry name" value="Na+/solute_symporter_sf"/>
</dbReference>
<name>A0ABM0GKG2_SACKO</name>
<accession>A0ABM0GKG2</accession>
<evidence type="ECO:0000256" key="3">
    <source>
        <dbReference type="ARBA" id="ARBA00022692"/>
    </source>
</evidence>
<dbReference type="PANTHER" id="PTHR31102:SF1">
    <property type="entry name" value="CATION_H+ EXCHANGER DOMAIN-CONTAINING PROTEIN"/>
    <property type="match status" value="1"/>
</dbReference>
<dbReference type="Pfam" id="PF00999">
    <property type="entry name" value="Na_H_Exchanger"/>
    <property type="match status" value="1"/>
</dbReference>